<feature type="signal peptide" evidence="1">
    <location>
        <begin position="1"/>
        <end position="24"/>
    </location>
</feature>
<name>A0A918WFQ9_9RHOB</name>
<accession>A0A918WFQ9</accession>
<keyword evidence="1" id="KW-0732">Signal</keyword>
<keyword evidence="3" id="KW-1185">Reference proteome</keyword>
<dbReference type="Proteomes" id="UP000638981">
    <property type="component" value="Unassembled WGS sequence"/>
</dbReference>
<proteinExistence type="predicted"/>
<reference evidence="2" key="2">
    <citation type="submission" date="2020-09" db="EMBL/GenBank/DDBJ databases">
        <authorList>
            <person name="Sun Q."/>
            <person name="Kim S."/>
        </authorList>
    </citation>
    <scope>NUCLEOTIDE SEQUENCE</scope>
    <source>
        <strain evidence="2">KCTC 23310</strain>
    </source>
</reference>
<comment type="caution">
    <text evidence="2">The sequence shown here is derived from an EMBL/GenBank/DDBJ whole genome shotgun (WGS) entry which is preliminary data.</text>
</comment>
<gene>
    <name evidence="2" type="ORF">GCM10007315_00170</name>
</gene>
<feature type="chain" id="PRO_5037299618" evidence="1">
    <location>
        <begin position="25"/>
        <end position="137"/>
    </location>
</feature>
<reference evidence="2" key="1">
    <citation type="journal article" date="2014" name="Int. J. Syst. Evol. Microbiol.">
        <title>Complete genome sequence of Corynebacterium casei LMG S-19264T (=DSM 44701T), isolated from a smear-ripened cheese.</title>
        <authorList>
            <consortium name="US DOE Joint Genome Institute (JGI-PGF)"/>
            <person name="Walter F."/>
            <person name="Albersmeier A."/>
            <person name="Kalinowski J."/>
            <person name="Ruckert C."/>
        </authorList>
    </citation>
    <scope>NUCLEOTIDE SEQUENCE</scope>
    <source>
        <strain evidence="2">KCTC 23310</strain>
    </source>
</reference>
<evidence type="ECO:0000313" key="3">
    <source>
        <dbReference type="Proteomes" id="UP000638981"/>
    </source>
</evidence>
<dbReference type="RefSeq" id="WP_189409312.1">
    <property type="nucleotide sequence ID" value="NZ_BMYJ01000001.1"/>
</dbReference>
<dbReference type="EMBL" id="BMYJ01000001">
    <property type="protein sequence ID" value="GHC43194.1"/>
    <property type="molecule type" value="Genomic_DNA"/>
</dbReference>
<protein>
    <submittedName>
        <fullName evidence="2">Uncharacterized protein</fullName>
    </submittedName>
</protein>
<sequence>MVKPRSSQFLAYAVLAIWPATLSAQVSEDMNAVMKVECQLTKECDVHGECRDKASDYTFEFSGNEDRHGVGEYKMLLNGVGQDAINMSMAGPLMWFENEEIHMLTSLSSEEAIWTFRPESDRKEGWVRFLRCSEGGL</sequence>
<dbReference type="AlphaFoldDB" id="A0A918WFQ9"/>
<evidence type="ECO:0000313" key="2">
    <source>
        <dbReference type="EMBL" id="GHC43194.1"/>
    </source>
</evidence>
<organism evidence="2 3">
    <name type="scientific">Neogemmobacter tilapiae</name>
    <dbReference type="NCBI Taxonomy" id="875041"/>
    <lineage>
        <taxon>Bacteria</taxon>
        <taxon>Pseudomonadati</taxon>
        <taxon>Pseudomonadota</taxon>
        <taxon>Alphaproteobacteria</taxon>
        <taxon>Rhodobacterales</taxon>
        <taxon>Paracoccaceae</taxon>
        <taxon>Neogemmobacter</taxon>
    </lineage>
</organism>
<evidence type="ECO:0000256" key="1">
    <source>
        <dbReference type="SAM" id="SignalP"/>
    </source>
</evidence>